<evidence type="ECO:0000256" key="2">
    <source>
        <dbReference type="SAM" id="Coils"/>
    </source>
</evidence>
<dbReference type="PANTHER" id="PTHR30469">
    <property type="entry name" value="MULTIDRUG RESISTANCE PROTEIN MDTA"/>
    <property type="match status" value="1"/>
</dbReference>
<dbReference type="Gene3D" id="2.40.420.20">
    <property type="match status" value="1"/>
</dbReference>
<dbReference type="GO" id="GO:0015562">
    <property type="term" value="F:efflux transmembrane transporter activity"/>
    <property type="evidence" value="ECO:0007669"/>
    <property type="project" value="TreeGrafter"/>
</dbReference>
<dbReference type="Gene3D" id="2.40.30.170">
    <property type="match status" value="1"/>
</dbReference>
<sequence>MNKHSEGTTASRYTSLAGIAVAALVVLGLTSVLQARFAMGEKPQSRAPLTVEGVTYQLQDSYKRADSYLGLISAGRKSTLGFEIAGTVSALPWREGSHVAKGEVIARLDDAALQARSRATRAELAQAESELELAQLKARRQRELRETGAVSREAFDETRLRAQALASRVDAVTAQLQSIEINIEKTQLRAPYSGVIADRFVHEGAVANPGTPVVHFIETAGREANIGVSVSRTSTLIPGNHYTLSLRGKSFSSKLLSVRPDVDPVTRVTTAVFSIPAEVTAVDGEPVSLILSEQVPLQGGWLPLSALLEGNRGLWTVLRLEQRDGKTVSVREAVEVIELRGDQAYVHGTLPAGSLVVASGVHRITPGTPVVVAGGR</sequence>
<evidence type="ECO:0000313" key="4">
    <source>
        <dbReference type="EMBL" id="PLW69469.1"/>
    </source>
</evidence>
<dbReference type="NCBIfam" id="TIGR01730">
    <property type="entry name" value="RND_mfp"/>
    <property type="match status" value="1"/>
</dbReference>
<dbReference type="Proteomes" id="UP000235005">
    <property type="component" value="Unassembled WGS sequence"/>
</dbReference>
<dbReference type="Gene3D" id="2.40.50.100">
    <property type="match status" value="1"/>
</dbReference>
<dbReference type="GO" id="GO:1990281">
    <property type="term" value="C:efflux pump complex"/>
    <property type="evidence" value="ECO:0007669"/>
    <property type="project" value="TreeGrafter"/>
</dbReference>
<proteinExistence type="inferred from homology"/>
<dbReference type="AlphaFoldDB" id="A0A2N5X4Q5"/>
<evidence type="ECO:0000313" key="5">
    <source>
        <dbReference type="Proteomes" id="UP000235005"/>
    </source>
</evidence>
<feature type="domain" description="Multidrug resistance protein MdtA-like alpha-helical hairpin" evidence="3">
    <location>
        <begin position="120"/>
        <end position="184"/>
    </location>
</feature>
<keyword evidence="2" id="KW-0175">Coiled coil</keyword>
<comment type="caution">
    <text evidence="4">The sequence shown here is derived from an EMBL/GenBank/DDBJ whole genome shotgun (WGS) entry which is preliminary data.</text>
</comment>
<organism evidence="4 5">
    <name type="scientific">Pseudohalioglobus lutimaris</name>
    <dbReference type="NCBI Taxonomy" id="1737061"/>
    <lineage>
        <taxon>Bacteria</taxon>
        <taxon>Pseudomonadati</taxon>
        <taxon>Pseudomonadota</taxon>
        <taxon>Gammaproteobacteria</taxon>
        <taxon>Cellvibrionales</taxon>
        <taxon>Halieaceae</taxon>
        <taxon>Pseudohalioglobus</taxon>
    </lineage>
</organism>
<reference evidence="4 5" key="1">
    <citation type="submission" date="2018-01" db="EMBL/GenBank/DDBJ databases">
        <title>The draft genome sequence of Halioglobus lutimaris HF004.</title>
        <authorList>
            <person name="Du Z.-J."/>
            <person name="Shi M.-J."/>
        </authorList>
    </citation>
    <scope>NUCLEOTIDE SEQUENCE [LARGE SCALE GENOMIC DNA]</scope>
    <source>
        <strain evidence="4 5">HF004</strain>
    </source>
</reference>
<dbReference type="SUPFAM" id="SSF111369">
    <property type="entry name" value="HlyD-like secretion proteins"/>
    <property type="match status" value="1"/>
</dbReference>
<dbReference type="InterPro" id="IPR058624">
    <property type="entry name" value="MdtA-like_HH"/>
</dbReference>
<keyword evidence="5" id="KW-1185">Reference proteome</keyword>
<feature type="coiled-coil region" evidence="2">
    <location>
        <begin position="117"/>
        <end position="189"/>
    </location>
</feature>
<evidence type="ECO:0000256" key="1">
    <source>
        <dbReference type="ARBA" id="ARBA00009477"/>
    </source>
</evidence>
<dbReference type="RefSeq" id="WP_101517793.1">
    <property type="nucleotide sequence ID" value="NZ_PKUS01000007.1"/>
</dbReference>
<dbReference type="InterPro" id="IPR006143">
    <property type="entry name" value="RND_pump_MFP"/>
</dbReference>
<dbReference type="Gene3D" id="1.10.287.470">
    <property type="entry name" value="Helix hairpin bin"/>
    <property type="match status" value="1"/>
</dbReference>
<gene>
    <name evidence="4" type="ORF">C0039_08065</name>
</gene>
<evidence type="ECO:0000259" key="3">
    <source>
        <dbReference type="Pfam" id="PF25876"/>
    </source>
</evidence>
<comment type="similarity">
    <text evidence="1">Belongs to the membrane fusion protein (MFP) (TC 8.A.1) family.</text>
</comment>
<dbReference type="PANTHER" id="PTHR30469:SF11">
    <property type="entry name" value="BLL4320 PROTEIN"/>
    <property type="match status" value="1"/>
</dbReference>
<dbReference type="OrthoDB" id="266524at2"/>
<dbReference type="EMBL" id="PKUS01000007">
    <property type="protein sequence ID" value="PLW69469.1"/>
    <property type="molecule type" value="Genomic_DNA"/>
</dbReference>
<dbReference type="Pfam" id="PF25876">
    <property type="entry name" value="HH_MFP_RND"/>
    <property type="match status" value="1"/>
</dbReference>
<name>A0A2N5X4Q5_9GAMM</name>
<protein>
    <submittedName>
        <fullName evidence="4">Efflux RND transporter periplasmic adaptor subunit</fullName>
    </submittedName>
</protein>
<accession>A0A2N5X4Q5</accession>